<gene>
    <name evidence="2" type="ORF">NEOLEDRAFT_1141868</name>
</gene>
<dbReference type="EMBL" id="KV425637">
    <property type="protein sequence ID" value="KZT19611.1"/>
    <property type="molecule type" value="Genomic_DNA"/>
</dbReference>
<evidence type="ECO:0000313" key="2">
    <source>
        <dbReference type="EMBL" id="KZT19611.1"/>
    </source>
</evidence>
<keyword evidence="3" id="KW-1185">Reference proteome</keyword>
<name>A0A165NGK4_9AGAM</name>
<accession>A0A165NGK4</accession>
<dbReference type="AlphaFoldDB" id="A0A165NGK4"/>
<reference evidence="2 3" key="1">
    <citation type="journal article" date="2016" name="Mol. Biol. Evol.">
        <title>Comparative Genomics of Early-Diverging Mushroom-Forming Fungi Provides Insights into the Origins of Lignocellulose Decay Capabilities.</title>
        <authorList>
            <person name="Nagy L.G."/>
            <person name="Riley R."/>
            <person name="Tritt A."/>
            <person name="Adam C."/>
            <person name="Daum C."/>
            <person name="Floudas D."/>
            <person name="Sun H."/>
            <person name="Yadav J.S."/>
            <person name="Pangilinan J."/>
            <person name="Larsson K.H."/>
            <person name="Matsuura K."/>
            <person name="Barry K."/>
            <person name="Labutti K."/>
            <person name="Kuo R."/>
            <person name="Ohm R.A."/>
            <person name="Bhattacharya S.S."/>
            <person name="Shirouzu T."/>
            <person name="Yoshinaga Y."/>
            <person name="Martin F.M."/>
            <person name="Grigoriev I.V."/>
            <person name="Hibbett D.S."/>
        </authorList>
    </citation>
    <scope>NUCLEOTIDE SEQUENCE [LARGE SCALE GENOMIC DNA]</scope>
    <source>
        <strain evidence="2 3">HHB14362 ss-1</strain>
    </source>
</reference>
<dbReference type="InParanoid" id="A0A165NGK4"/>
<feature type="chain" id="PRO_5007863099" evidence="1">
    <location>
        <begin position="21"/>
        <end position="157"/>
    </location>
</feature>
<protein>
    <submittedName>
        <fullName evidence="2">Uncharacterized protein</fullName>
    </submittedName>
</protein>
<proteinExistence type="predicted"/>
<organism evidence="2 3">
    <name type="scientific">Neolentinus lepideus HHB14362 ss-1</name>
    <dbReference type="NCBI Taxonomy" id="1314782"/>
    <lineage>
        <taxon>Eukaryota</taxon>
        <taxon>Fungi</taxon>
        <taxon>Dikarya</taxon>
        <taxon>Basidiomycota</taxon>
        <taxon>Agaricomycotina</taxon>
        <taxon>Agaricomycetes</taxon>
        <taxon>Gloeophyllales</taxon>
        <taxon>Gloeophyllaceae</taxon>
        <taxon>Neolentinus</taxon>
    </lineage>
</organism>
<evidence type="ECO:0000313" key="3">
    <source>
        <dbReference type="Proteomes" id="UP000076761"/>
    </source>
</evidence>
<dbReference type="Proteomes" id="UP000076761">
    <property type="component" value="Unassembled WGS sequence"/>
</dbReference>
<feature type="signal peptide" evidence="1">
    <location>
        <begin position="1"/>
        <end position="20"/>
    </location>
</feature>
<evidence type="ECO:0000256" key="1">
    <source>
        <dbReference type="SAM" id="SignalP"/>
    </source>
</evidence>
<sequence>MIRLMNLCLSLLECRTRIIALHTNWTMDEAEPWGRDWEDVQLTRRSPMVSPTILISRRNDLTSNSFQLLDVFSHWPRSLGIDNYPRRKVYGGSQLPSSSSTESLEWALFGHADDGTLKLCKASRRYADFADGRTVLVVVHLVAMFKKRSDMSFLAKF</sequence>
<keyword evidence="1" id="KW-0732">Signal</keyword>